<feature type="transmembrane region" description="Helical" evidence="1">
    <location>
        <begin position="44"/>
        <end position="65"/>
    </location>
</feature>
<dbReference type="InterPro" id="IPR021362">
    <property type="entry name" value="DUF2834"/>
</dbReference>
<dbReference type="AlphaFoldDB" id="A0A6J6D4I4"/>
<keyword evidence="1" id="KW-0812">Transmembrane</keyword>
<evidence type="ECO:0000256" key="1">
    <source>
        <dbReference type="SAM" id="Phobius"/>
    </source>
</evidence>
<evidence type="ECO:0000313" key="2">
    <source>
        <dbReference type="EMBL" id="CAB4558697.1"/>
    </source>
</evidence>
<proteinExistence type="predicted"/>
<feature type="transmembrane region" description="Helical" evidence="1">
    <location>
        <begin position="77"/>
        <end position="97"/>
    </location>
</feature>
<reference evidence="2" key="1">
    <citation type="submission" date="2020-05" db="EMBL/GenBank/DDBJ databases">
        <authorList>
            <person name="Chiriac C."/>
            <person name="Salcher M."/>
            <person name="Ghai R."/>
            <person name="Kavagutti S V."/>
        </authorList>
    </citation>
    <scope>NUCLEOTIDE SEQUENCE</scope>
</reference>
<keyword evidence="1" id="KW-1133">Transmembrane helix</keyword>
<dbReference type="Pfam" id="PF11196">
    <property type="entry name" value="DUF2834"/>
    <property type="match status" value="1"/>
</dbReference>
<feature type="transmembrane region" description="Helical" evidence="1">
    <location>
        <begin position="7"/>
        <end position="24"/>
    </location>
</feature>
<accession>A0A6J6D4I4</accession>
<sequence length="110" mass="12463">MRKTPTFWVYLSLSIIGLITAWILNGLAVVRGESYTDAWFGTAVDWVLSTDLLIVAVASVVFMIVEARRLGMKRVWLYIVLSGVTAMAFTFPLFLALRESRMAEMARKDR</sequence>
<organism evidence="2">
    <name type="scientific">freshwater metagenome</name>
    <dbReference type="NCBI Taxonomy" id="449393"/>
    <lineage>
        <taxon>unclassified sequences</taxon>
        <taxon>metagenomes</taxon>
        <taxon>ecological metagenomes</taxon>
    </lineage>
</organism>
<keyword evidence="1" id="KW-0472">Membrane</keyword>
<gene>
    <name evidence="2" type="ORF">UFOPK1591_00574</name>
</gene>
<protein>
    <submittedName>
        <fullName evidence="2">Unannotated protein</fullName>
    </submittedName>
</protein>
<name>A0A6J6D4I4_9ZZZZ</name>
<dbReference type="EMBL" id="CAEZTD010000032">
    <property type="protein sequence ID" value="CAB4558697.1"/>
    <property type="molecule type" value="Genomic_DNA"/>
</dbReference>